<dbReference type="InterPro" id="IPR050237">
    <property type="entry name" value="ATP-dep_AMP-bd_enzyme"/>
</dbReference>
<dbReference type="PANTHER" id="PTHR43767:SF10">
    <property type="entry name" value="SURFACTIN SYNTHASE SUBUNIT 1"/>
    <property type="match status" value="1"/>
</dbReference>
<dbReference type="InterPro" id="IPR025110">
    <property type="entry name" value="AMP-bd_C"/>
</dbReference>
<dbReference type="Pfam" id="PF00501">
    <property type="entry name" value="AMP-binding"/>
    <property type="match status" value="1"/>
</dbReference>
<protein>
    <submittedName>
        <fullName evidence="3">Class I adenylate-forming enzyme family protein</fullName>
    </submittedName>
</protein>
<dbReference type="Gene3D" id="3.40.50.12780">
    <property type="entry name" value="N-terminal domain of ligase-like"/>
    <property type="match status" value="1"/>
</dbReference>
<reference evidence="3 4" key="1">
    <citation type="submission" date="2024-09" db="EMBL/GenBank/DDBJ databases">
        <authorList>
            <person name="Sun Q."/>
            <person name="Mori K."/>
        </authorList>
    </citation>
    <scope>NUCLEOTIDE SEQUENCE [LARGE SCALE GENOMIC DNA]</scope>
    <source>
        <strain evidence="3 4">CCM 3426</strain>
    </source>
</reference>
<dbReference type="Gene3D" id="3.30.300.30">
    <property type="match status" value="1"/>
</dbReference>
<dbReference type="Pfam" id="PF13193">
    <property type="entry name" value="AMP-binding_C"/>
    <property type="match status" value="1"/>
</dbReference>
<sequence>MTTNPAELVSGRSGDHVALVVDGERELRVADWTARSEELAARLAPARTALRHDGWIEHAVAALAVHLAGGTVLGLPPALPEAAVRARLAECEATQVLPGPVGDQPAARDDDVAEILYTSGTTGRPKAVAVPAANLTYGHEGRGKLFTGVSGVLAAVPLGTNAGHSALMTAMTAPATTHVLTDLGPENVARMLEKLRVPMAIVPPSTATRMVAYGWHERYDLSGLRALMLGSAPVPMATVARLMEALPGVRIVIGYGSTESAPAFVHRPVETPPTEASTEASIEVDEGLLGRPSAGTDVRITEAGEICLRSAAPPRRYLTDAAANERTFRDGWTHMGDLGELDGEGRLRLLDRAADVIVSGGRRISSLRVEHALHWHPEVVEAAAYGGPEGVTAAVVLRSPVAEDDLRAFAADRLDPAERPTRYVVTDTLPRGPIGKTLKRLLAG</sequence>
<name>A0ABV5INX2_9ACTN</name>
<evidence type="ECO:0000313" key="3">
    <source>
        <dbReference type="EMBL" id="MFB9205758.1"/>
    </source>
</evidence>
<feature type="domain" description="AMP-dependent synthetase/ligase" evidence="1">
    <location>
        <begin position="105"/>
        <end position="317"/>
    </location>
</feature>
<dbReference type="InterPro" id="IPR045851">
    <property type="entry name" value="AMP-bd_C_sf"/>
</dbReference>
<dbReference type="InterPro" id="IPR042099">
    <property type="entry name" value="ANL_N_sf"/>
</dbReference>
<evidence type="ECO:0000313" key="4">
    <source>
        <dbReference type="Proteomes" id="UP001589647"/>
    </source>
</evidence>
<dbReference type="Proteomes" id="UP001589647">
    <property type="component" value="Unassembled WGS sequence"/>
</dbReference>
<gene>
    <name evidence="3" type="ORF">ACFFV7_31495</name>
</gene>
<accession>A0ABV5INX2</accession>
<evidence type="ECO:0000259" key="2">
    <source>
        <dbReference type="Pfam" id="PF13193"/>
    </source>
</evidence>
<dbReference type="RefSeq" id="WP_189649468.1">
    <property type="nucleotide sequence ID" value="NZ_BMRC01000010.1"/>
</dbReference>
<evidence type="ECO:0000259" key="1">
    <source>
        <dbReference type="Pfam" id="PF00501"/>
    </source>
</evidence>
<dbReference type="PROSITE" id="PS00455">
    <property type="entry name" value="AMP_BINDING"/>
    <property type="match status" value="1"/>
</dbReference>
<proteinExistence type="predicted"/>
<keyword evidence="4" id="KW-1185">Reference proteome</keyword>
<dbReference type="InterPro" id="IPR000873">
    <property type="entry name" value="AMP-dep_synth/lig_dom"/>
</dbReference>
<dbReference type="PANTHER" id="PTHR43767">
    <property type="entry name" value="LONG-CHAIN-FATTY-ACID--COA LIGASE"/>
    <property type="match status" value="1"/>
</dbReference>
<dbReference type="SUPFAM" id="SSF56801">
    <property type="entry name" value="Acetyl-CoA synthetase-like"/>
    <property type="match status" value="1"/>
</dbReference>
<organism evidence="3 4">
    <name type="scientific">Nonomuraea spiralis</name>
    <dbReference type="NCBI Taxonomy" id="46182"/>
    <lineage>
        <taxon>Bacteria</taxon>
        <taxon>Bacillati</taxon>
        <taxon>Actinomycetota</taxon>
        <taxon>Actinomycetes</taxon>
        <taxon>Streptosporangiales</taxon>
        <taxon>Streptosporangiaceae</taxon>
        <taxon>Nonomuraea</taxon>
    </lineage>
</organism>
<comment type="caution">
    <text evidence="3">The sequence shown here is derived from an EMBL/GenBank/DDBJ whole genome shotgun (WGS) entry which is preliminary data.</text>
</comment>
<feature type="domain" description="AMP-binding enzyme C-terminal" evidence="2">
    <location>
        <begin position="369"/>
        <end position="436"/>
    </location>
</feature>
<dbReference type="InterPro" id="IPR020845">
    <property type="entry name" value="AMP-binding_CS"/>
</dbReference>
<dbReference type="EMBL" id="JBHMEI010000030">
    <property type="protein sequence ID" value="MFB9205758.1"/>
    <property type="molecule type" value="Genomic_DNA"/>
</dbReference>
<dbReference type="CDD" id="cd04433">
    <property type="entry name" value="AFD_class_I"/>
    <property type="match status" value="1"/>
</dbReference>